<dbReference type="OrthoDB" id="10420230at2759"/>
<keyword evidence="2" id="KW-1185">Reference proteome</keyword>
<gene>
    <name evidence="1" type="ORF">C1645_803976</name>
</gene>
<dbReference type="Proteomes" id="UP000265703">
    <property type="component" value="Unassembled WGS sequence"/>
</dbReference>
<proteinExistence type="predicted"/>
<sequence>MVMMNSRQMMTIMIDGWDYLARYGEDACEKLLQARMARHRNILLRLFTGRTFSRSDVFGVSEHNTLLDALAHPVNILDKIKRSLVILVRDRNLSLNKSLTTKKQILNDIIRDSDEKDEEEEGAWIKQKEEVKDVSKHLISL</sequence>
<evidence type="ECO:0000313" key="2">
    <source>
        <dbReference type="Proteomes" id="UP000265703"/>
    </source>
</evidence>
<comment type="caution">
    <text evidence="1">The sequence shown here is derived from an EMBL/GenBank/DDBJ whole genome shotgun (WGS) entry which is preliminary data.</text>
</comment>
<accession>A0A397T8I6</accession>
<dbReference type="AlphaFoldDB" id="A0A397T8I6"/>
<evidence type="ECO:0000313" key="1">
    <source>
        <dbReference type="EMBL" id="RIA93639.1"/>
    </source>
</evidence>
<protein>
    <submittedName>
        <fullName evidence="1">Uncharacterized protein</fullName>
    </submittedName>
</protein>
<reference evidence="1 2" key="1">
    <citation type="submission" date="2018-06" db="EMBL/GenBank/DDBJ databases">
        <title>Comparative genomics reveals the genomic features of Rhizophagus irregularis, R. cerebriforme, R. diaphanum and Gigaspora rosea, and their symbiotic lifestyle signature.</title>
        <authorList>
            <person name="Morin E."/>
            <person name="San Clemente H."/>
            <person name="Chen E.C.H."/>
            <person name="De La Providencia I."/>
            <person name="Hainaut M."/>
            <person name="Kuo A."/>
            <person name="Kohler A."/>
            <person name="Murat C."/>
            <person name="Tang N."/>
            <person name="Roy S."/>
            <person name="Loubradou J."/>
            <person name="Henrissat B."/>
            <person name="Grigoriev I.V."/>
            <person name="Corradi N."/>
            <person name="Roux C."/>
            <person name="Martin F.M."/>
        </authorList>
    </citation>
    <scope>NUCLEOTIDE SEQUENCE [LARGE SCALE GENOMIC DNA]</scope>
    <source>
        <strain evidence="1 2">DAOM 227022</strain>
    </source>
</reference>
<name>A0A397T8I6_9GLOM</name>
<dbReference type="EMBL" id="QKYT01000100">
    <property type="protein sequence ID" value="RIA93639.1"/>
    <property type="molecule type" value="Genomic_DNA"/>
</dbReference>
<organism evidence="1 2">
    <name type="scientific">Glomus cerebriforme</name>
    <dbReference type="NCBI Taxonomy" id="658196"/>
    <lineage>
        <taxon>Eukaryota</taxon>
        <taxon>Fungi</taxon>
        <taxon>Fungi incertae sedis</taxon>
        <taxon>Mucoromycota</taxon>
        <taxon>Glomeromycotina</taxon>
        <taxon>Glomeromycetes</taxon>
        <taxon>Glomerales</taxon>
        <taxon>Glomeraceae</taxon>
        <taxon>Glomus</taxon>
    </lineage>
</organism>